<feature type="signal peptide" evidence="1">
    <location>
        <begin position="1"/>
        <end position="17"/>
    </location>
</feature>
<accession>A0A2T3BAE9</accession>
<sequence length="190" mass="19968">MHTKHFLATALAGLAAASPIRRADINTFELVAIKSGSPIQNSNIHASGSKFWIGKPTATYCPEQVGSNCPAGDQTAVSQGSSSNTLSMSVVVPGGQLVYVQTDGQVGYTIAHSASIPQGALTSPFEYTPPTDGEPLGSLTFNEKSFSACPTSDEGVYQIYANVDGFTRTDCIGILMGTSEFDETAAWEYT</sequence>
<dbReference type="STRING" id="857342.A0A2T3BAE9"/>
<dbReference type="GeneID" id="36571453"/>
<dbReference type="AlphaFoldDB" id="A0A2T3BAE9"/>
<evidence type="ECO:0000313" key="2">
    <source>
        <dbReference type="EMBL" id="PSS25301.1"/>
    </source>
</evidence>
<evidence type="ECO:0000313" key="3">
    <source>
        <dbReference type="Proteomes" id="UP000241818"/>
    </source>
</evidence>
<dbReference type="RefSeq" id="XP_024723900.1">
    <property type="nucleotide sequence ID" value="XM_024863372.1"/>
</dbReference>
<dbReference type="InterPro" id="IPR052820">
    <property type="entry name" value="PhiA_domain"/>
</dbReference>
<dbReference type="Proteomes" id="UP000241818">
    <property type="component" value="Unassembled WGS sequence"/>
</dbReference>
<dbReference type="PANTHER" id="PTHR42047:SF1">
    <property type="entry name" value="PROTEIN, PUTATIVE (AFU_ORTHOLOGUE AFUA_6G03560)-RELATED"/>
    <property type="match status" value="1"/>
</dbReference>
<keyword evidence="3" id="KW-1185">Reference proteome</keyword>
<evidence type="ECO:0008006" key="4">
    <source>
        <dbReference type="Google" id="ProtNLM"/>
    </source>
</evidence>
<evidence type="ECO:0000256" key="1">
    <source>
        <dbReference type="SAM" id="SignalP"/>
    </source>
</evidence>
<keyword evidence="1" id="KW-0732">Signal</keyword>
<dbReference type="InParanoid" id="A0A2T3BAE9"/>
<feature type="chain" id="PRO_5015543919" description="IgE-binding protein" evidence="1">
    <location>
        <begin position="18"/>
        <end position="190"/>
    </location>
</feature>
<proteinExistence type="predicted"/>
<organism evidence="2 3">
    <name type="scientific">Amorphotheca resinae ATCC 22711</name>
    <dbReference type="NCBI Taxonomy" id="857342"/>
    <lineage>
        <taxon>Eukaryota</taxon>
        <taxon>Fungi</taxon>
        <taxon>Dikarya</taxon>
        <taxon>Ascomycota</taxon>
        <taxon>Pezizomycotina</taxon>
        <taxon>Leotiomycetes</taxon>
        <taxon>Helotiales</taxon>
        <taxon>Amorphothecaceae</taxon>
        <taxon>Amorphotheca</taxon>
    </lineage>
</organism>
<dbReference type="PANTHER" id="PTHR42047">
    <property type="entry name" value="PROTEIN, PUTATIVE (AFU_ORTHOLOGUE AFUA_6G03560)-RELATED"/>
    <property type="match status" value="1"/>
</dbReference>
<dbReference type="EMBL" id="KZ679007">
    <property type="protein sequence ID" value="PSS25301.1"/>
    <property type="molecule type" value="Genomic_DNA"/>
</dbReference>
<protein>
    <recommendedName>
        <fullName evidence="4">IgE-binding protein</fullName>
    </recommendedName>
</protein>
<name>A0A2T3BAE9_AMORE</name>
<reference evidence="2 3" key="1">
    <citation type="journal article" date="2018" name="New Phytol.">
        <title>Comparative genomics and transcriptomics depict ericoid mycorrhizal fungi as versatile saprotrophs and plant mutualists.</title>
        <authorList>
            <person name="Martino E."/>
            <person name="Morin E."/>
            <person name="Grelet G.A."/>
            <person name="Kuo A."/>
            <person name="Kohler A."/>
            <person name="Daghino S."/>
            <person name="Barry K.W."/>
            <person name="Cichocki N."/>
            <person name="Clum A."/>
            <person name="Dockter R.B."/>
            <person name="Hainaut M."/>
            <person name="Kuo R.C."/>
            <person name="LaButti K."/>
            <person name="Lindahl B.D."/>
            <person name="Lindquist E.A."/>
            <person name="Lipzen A."/>
            <person name="Khouja H.R."/>
            <person name="Magnuson J."/>
            <person name="Murat C."/>
            <person name="Ohm R.A."/>
            <person name="Singer S.W."/>
            <person name="Spatafora J.W."/>
            <person name="Wang M."/>
            <person name="Veneault-Fourrey C."/>
            <person name="Henrissat B."/>
            <person name="Grigoriev I.V."/>
            <person name="Martin F.M."/>
            <person name="Perotto S."/>
        </authorList>
    </citation>
    <scope>NUCLEOTIDE SEQUENCE [LARGE SCALE GENOMIC DNA]</scope>
    <source>
        <strain evidence="2 3">ATCC 22711</strain>
    </source>
</reference>
<dbReference type="OrthoDB" id="5430620at2759"/>
<gene>
    <name evidence="2" type="ORF">M430DRAFT_16025</name>
</gene>